<protein>
    <submittedName>
        <fullName evidence="1">Uncharacterized protein</fullName>
    </submittedName>
</protein>
<reference evidence="2" key="1">
    <citation type="submission" date="2017-06" db="EMBL/GenBank/DDBJ databases">
        <title>Genome analysis of Fimbriiglobus ruber SP5, the first member of the order Planctomycetales with confirmed chitinolytic capability.</title>
        <authorList>
            <person name="Ravin N.V."/>
            <person name="Rakitin A.L."/>
            <person name="Ivanova A.A."/>
            <person name="Beletsky A.V."/>
            <person name="Kulichevskaya I.S."/>
            <person name="Mardanov A.V."/>
            <person name="Dedysh S.N."/>
        </authorList>
    </citation>
    <scope>NUCLEOTIDE SEQUENCE [LARGE SCALE GENOMIC DNA]</scope>
    <source>
        <strain evidence="2">SP5</strain>
    </source>
</reference>
<evidence type="ECO:0000313" key="1">
    <source>
        <dbReference type="EMBL" id="OWK43679.1"/>
    </source>
</evidence>
<gene>
    <name evidence="1" type="ORF">FRUB_03278</name>
</gene>
<proteinExistence type="predicted"/>
<dbReference type="EMBL" id="NIDE01000004">
    <property type="protein sequence ID" value="OWK43679.1"/>
    <property type="molecule type" value="Genomic_DNA"/>
</dbReference>
<dbReference type="Proteomes" id="UP000214646">
    <property type="component" value="Unassembled WGS sequence"/>
</dbReference>
<keyword evidence="2" id="KW-1185">Reference proteome</keyword>
<accession>A0A225E2G3</accession>
<dbReference type="AlphaFoldDB" id="A0A225E2G3"/>
<name>A0A225E2G3_9BACT</name>
<evidence type="ECO:0000313" key="2">
    <source>
        <dbReference type="Proteomes" id="UP000214646"/>
    </source>
</evidence>
<sequence>MFRDIVGNPFCPVSFDPSWFTSTVTTLAQQMYDTRDFSLMPILADALQDAGCDDDQVLSHCRGPEPHVRGCFVVDACLGKV</sequence>
<organism evidence="1 2">
    <name type="scientific">Fimbriiglobus ruber</name>
    <dbReference type="NCBI Taxonomy" id="1908690"/>
    <lineage>
        <taxon>Bacteria</taxon>
        <taxon>Pseudomonadati</taxon>
        <taxon>Planctomycetota</taxon>
        <taxon>Planctomycetia</taxon>
        <taxon>Gemmatales</taxon>
        <taxon>Gemmataceae</taxon>
        <taxon>Fimbriiglobus</taxon>
    </lineage>
</organism>
<comment type="caution">
    <text evidence="1">The sequence shown here is derived from an EMBL/GenBank/DDBJ whole genome shotgun (WGS) entry which is preliminary data.</text>
</comment>
<dbReference type="RefSeq" id="WP_088254504.1">
    <property type="nucleotide sequence ID" value="NZ_NIDE01000004.1"/>
</dbReference>